<evidence type="ECO:0000313" key="1">
    <source>
        <dbReference type="EMBL" id="KAA3461410.1"/>
    </source>
</evidence>
<evidence type="ECO:0000313" key="2">
    <source>
        <dbReference type="Proteomes" id="UP000325315"/>
    </source>
</evidence>
<name>A0A5B6UTK7_9ROSI</name>
<gene>
    <name evidence="1" type="ORF">EPI10_027982</name>
</gene>
<dbReference type="InterPro" id="IPR021109">
    <property type="entry name" value="Peptidase_aspartic_dom_sf"/>
</dbReference>
<protein>
    <submittedName>
        <fullName evidence="1">Integrase, catalytic core</fullName>
    </submittedName>
</protein>
<keyword evidence="2" id="KW-1185">Reference proteome</keyword>
<proteinExistence type="predicted"/>
<organism evidence="1 2">
    <name type="scientific">Gossypium australe</name>
    <dbReference type="NCBI Taxonomy" id="47621"/>
    <lineage>
        <taxon>Eukaryota</taxon>
        <taxon>Viridiplantae</taxon>
        <taxon>Streptophyta</taxon>
        <taxon>Embryophyta</taxon>
        <taxon>Tracheophyta</taxon>
        <taxon>Spermatophyta</taxon>
        <taxon>Magnoliopsida</taxon>
        <taxon>eudicotyledons</taxon>
        <taxon>Gunneridae</taxon>
        <taxon>Pentapetalae</taxon>
        <taxon>rosids</taxon>
        <taxon>malvids</taxon>
        <taxon>Malvales</taxon>
        <taxon>Malvaceae</taxon>
        <taxon>Malvoideae</taxon>
        <taxon>Gossypium</taxon>
    </lineage>
</organism>
<dbReference type="Gene3D" id="2.40.70.10">
    <property type="entry name" value="Acid Proteases"/>
    <property type="match status" value="1"/>
</dbReference>
<dbReference type="AlphaFoldDB" id="A0A5B6UTK7"/>
<dbReference type="Proteomes" id="UP000325315">
    <property type="component" value="Unassembled WGS sequence"/>
</dbReference>
<dbReference type="PANTHER" id="PTHR33067">
    <property type="entry name" value="RNA-DIRECTED DNA POLYMERASE-RELATED"/>
    <property type="match status" value="1"/>
</dbReference>
<accession>A0A5B6UTK7</accession>
<sequence length="231" mass="26343">MLMNKLPPMLKDQGVLLSLVQFEIIILARHYEARNWESKTHYSHVVTSRSLLCTSRRVDKFIFPADFIILECKAGKEISIIFGRPFLATGRTIIDVQKGELTMRCADKNEECHAIGFFDSAVEEEFAKSFESLELSNHSFKPPRPSIEDPPTLELKPLSLHLKYAYLGDNNTLSVVISAELTPDQEKKLLEVLKKSKKAPGWTIAKIKRISLAIYMHKILLEDCHGNFIEQ</sequence>
<comment type="caution">
    <text evidence="1">The sequence shown here is derived from an EMBL/GenBank/DDBJ whole genome shotgun (WGS) entry which is preliminary data.</text>
</comment>
<dbReference type="PANTHER" id="PTHR33067:SF39">
    <property type="entry name" value="TRANSCRIPTION FACTOR INTERACTOR AND REGULATOR CCHC(ZN) FAMILY"/>
    <property type="match status" value="1"/>
</dbReference>
<reference evidence="2" key="1">
    <citation type="journal article" date="2019" name="Plant Biotechnol. J.">
        <title>Genome sequencing of the Australian wild diploid species Gossypium australe highlights disease resistance and delayed gland morphogenesis.</title>
        <authorList>
            <person name="Cai Y."/>
            <person name="Cai X."/>
            <person name="Wang Q."/>
            <person name="Wang P."/>
            <person name="Zhang Y."/>
            <person name="Cai C."/>
            <person name="Xu Y."/>
            <person name="Wang K."/>
            <person name="Zhou Z."/>
            <person name="Wang C."/>
            <person name="Geng S."/>
            <person name="Li B."/>
            <person name="Dong Q."/>
            <person name="Hou Y."/>
            <person name="Wang H."/>
            <person name="Ai P."/>
            <person name="Liu Z."/>
            <person name="Yi F."/>
            <person name="Sun M."/>
            <person name="An G."/>
            <person name="Cheng J."/>
            <person name="Zhang Y."/>
            <person name="Shi Q."/>
            <person name="Xie Y."/>
            <person name="Shi X."/>
            <person name="Chang Y."/>
            <person name="Huang F."/>
            <person name="Chen Y."/>
            <person name="Hong S."/>
            <person name="Mi L."/>
            <person name="Sun Q."/>
            <person name="Zhang L."/>
            <person name="Zhou B."/>
            <person name="Peng R."/>
            <person name="Zhang X."/>
            <person name="Liu F."/>
        </authorList>
    </citation>
    <scope>NUCLEOTIDE SEQUENCE [LARGE SCALE GENOMIC DNA]</scope>
    <source>
        <strain evidence="2">cv. PA1801</strain>
    </source>
</reference>
<dbReference type="OrthoDB" id="1001379at2759"/>
<dbReference type="EMBL" id="SMMG02000009">
    <property type="protein sequence ID" value="KAA3461410.1"/>
    <property type="molecule type" value="Genomic_DNA"/>
</dbReference>